<name>A0A0F9SVG9_9ZZZZ</name>
<proteinExistence type="predicted"/>
<dbReference type="EMBL" id="LAZR01002195">
    <property type="protein sequence ID" value="KKN33218.1"/>
    <property type="molecule type" value="Genomic_DNA"/>
</dbReference>
<protein>
    <submittedName>
        <fullName evidence="1">Uncharacterized protein</fullName>
    </submittedName>
</protein>
<accession>A0A0F9SVG9</accession>
<dbReference type="AlphaFoldDB" id="A0A0F9SVG9"/>
<organism evidence="1">
    <name type="scientific">marine sediment metagenome</name>
    <dbReference type="NCBI Taxonomy" id="412755"/>
    <lineage>
        <taxon>unclassified sequences</taxon>
        <taxon>metagenomes</taxon>
        <taxon>ecological metagenomes</taxon>
    </lineage>
</organism>
<sequence>MAEKVIKKKRMRISFEINADCYGAEGVTEIIARFLRSQPFISKDVRWDEVD</sequence>
<evidence type="ECO:0000313" key="1">
    <source>
        <dbReference type="EMBL" id="KKN33218.1"/>
    </source>
</evidence>
<comment type="caution">
    <text evidence="1">The sequence shown here is derived from an EMBL/GenBank/DDBJ whole genome shotgun (WGS) entry which is preliminary data.</text>
</comment>
<gene>
    <name evidence="1" type="ORF">LCGC14_0806130</name>
</gene>
<reference evidence="1" key="1">
    <citation type="journal article" date="2015" name="Nature">
        <title>Complex archaea that bridge the gap between prokaryotes and eukaryotes.</title>
        <authorList>
            <person name="Spang A."/>
            <person name="Saw J.H."/>
            <person name="Jorgensen S.L."/>
            <person name="Zaremba-Niedzwiedzka K."/>
            <person name="Martijn J."/>
            <person name="Lind A.E."/>
            <person name="van Eijk R."/>
            <person name="Schleper C."/>
            <person name="Guy L."/>
            <person name="Ettema T.J."/>
        </authorList>
    </citation>
    <scope>NUCLEOTIDE SEQUENCE</scope>
</reference>